<evidence type="ECO:0000256" key="1">
    <source>
        <dbReference type="ARBA" id="ARBA00007274"/>
    </source>
</evidence>
<dbReference type="OrthoDB" id="9794407at2"/>
<dbReference type="CDD" id="cd03360">
    <property type="entry name" value="LbH_AT_putative"/>
    <property type="match status" value="1"/>
</dbReference>
<dbReference type="Pfam" id="PF17836">
    <property type="entry name" value="PglD_N"/>
    <property type="match status" value="1"/>
</dbReference>
<dbReference type="eggNOG" id="COG0110">
    <property type="taxonomic scope" value="Bacteria"/>
</dbReference>
<dbReference type="RefSeq" id="WP_015817028.1">
    <property type="nucleotide sequence ID" value="NC_012997.1"/>
</dbReference>
<dbReference type="Gene3D" id="2.160.10.10">
    <property type="entry name" value="Hexapeptide repeat proteins"/>
    <property type="match status" value="1"/>
</dbReference>
<name>C5BRY9_TERTT</name>
<feature type="site" description="Increases basicity of active site His" evidence="2">
    <location>
        <position position="135"/>
    </location>
</feature>
<evidence type="ECO:0000256" key="3">
    <source>
        <dbReference type="PIRSR" id="PIRSR620019-2"/>
    </source>
</evidence>
<evidence type="ECO:0000259" key="4">
    <source>
        <dbReference type="Pfam" id="PF17836"/>
    </source>
</evidence>
<organism evidence="5 6">
    <name type="scientific">Teredinibacter turnerae (strain ATCC 39867 / T7901)</name>
    <dbReference type="NCBI Taxonomy" id="377629"/>
    <lineage>
        <taxon>Bacteria</taxon>
        <taxon>Pseudomonadati</taxon>
        <taxon>Pseudomonadota</taxon>
        <taxon>Gammaproteobacteria</taxon>
        <taxon>Cellvibrionales</taxon>
        <taxon>Cellvibrionaceae</taxon>
        <taxon>Teredinibacter</taxon>
    </lineage>
</organism>
<keyword evidence="6" id="KW-1185">Reference proteome</keyword>
<reference evidence="5 6" key="1">
    <citation type="journal article" date="2009" name="PLoS ONE">
        <title>The complete genome of Teredinibacter turnerae T7901: an intracellular endosymbiont of marine wood-boring bivalves (shipworms).</title>
        <authorList>
            <person name="Yang J.C."/>
            <person name="Madupu R."/>
            <person name="Durkin A.S."/>
            <person name="Ekborg N.A."/>
            <person name="Pedamallu C.S."/>
            <person name="Hostetler J.B."/>
            <person name="Radune D."/>
            <person name="Toms B.S."/>
            <person name="Henrissat B."/>
            <person name="Coutinho P.M."/>
            <person name="Schwarz S."/>
            <person name="Field L."/>
            <person name="Trindade-Silva A.E."/>
            <person name="Soares C.A.G."/>
            <person name="Elshahawi S."/>
            <person name="Hanora A."/>
            <person name="Schmidt E.W."/>
            <person name="Haygood M.G."/>
            <person name="Posfai J."/>
            <person name="Benner J."/>
            <person name="Madinger C."/>
            <person name="Nove J."/>
            <person name="Anton B."/>
            <person name="Chaudhary K."/>
            <person name="Foster J."/>
            <person name="Holman A."/>
            <person name="Kumar S."/>
            <person name="Lessard P.A."/>
            <person name="Luyten Y.A."/>
            <person name="Slatko B."/>
            <person name="Wood N."/>
            <person name="Wu B."/>
            <person name="Teplitski M."/>
            <person name="Mougous J.D."/>
            <person name="Ward N."/>
            <person name="Eisen J.A."/>
            <person name="Badger J.H."/>
            <person name="Distel D.L."/>
        </authorList>
    </citation>
    <scope>NUCLEOTIDE SEQUENCE [LARGE SCALE GENOMIC DNA]</scope>
    <source>
        <strain evidence="6">ATCC 39867 / T7901</strain>
    </source>
</reference>
<accession>C5BRY9</accession>
<dbReference type="Proteomes" id="UP000009080">
    <property type="component" value="Chromosome"/>
</dbReference>
<dbReference type="InterPro" id="IPR050179">
    <property type="entry name" value="Trans_hexapeptide_repeat"/>
</dbReference>
<evidence type="ECO:0000313" key="6">
    <source>
        <dbReference type="Proteomes" id="UP000009080"/>
    </source>
</evidence>
<feature type="active site" description="Proton acceptor" evidence="2">
    <location>
        <position position="134"/>
    </location>
</feature>
<protein>
    <recommendedName>
        <fullName evidence="4">PglD N-terminal domain-containing protein</fullName>
    </recommendedName>
</protein>
<sequence length="210" mass="22214">MNKVGIFGCAGFARECADIAYAMGLHPILIAYEANEKAALKGDYDCLLESELPANHTLPLAIGIGDNGVRQKIAERYFEQEFINLIHPSATFGYQQKNAVDQKRGLIIAAGVRLTNQIALGDFCILNLNATIGHDCILDAFVNVAPGANISGNVHIQSGCWIGTNAAINQGSESAKLIIGENTIVGSGSVVTKPCDSNAVYAGVPAVRKK</sequence>
<dbReference type="EMBL" id="CP001614">
    <property type="protein sequence ID" value="ACR10916.1"/>
    <property type="molecule type" value="Genomic_DNA"/>
</dbReference>
<dbReference type="AlphaFoldDB" id="C5BRY9"/>
<proteinExistence type="inferred from homology"/>
<dbReference type="Gene3D" id="3.40.50.20">
    <property type="match status" value="1"/>
</dbReference>
<dbReference type="InterPro" id="IPR011004">
    <property type="entry name" value="Trimer_LpxA-like_sf"/>
</dbReference>
<dbReference type="InterPro" id="IPR020019">
    <property type="entry name" value="AcTrfase_PglD-like"/>
</dbReference>
<dbReference type="InterPro" id="IPR041561">
    <property type="entry name" value="PglD_N"/>
</dbReference>
<gene>
    <name evidence="5" type="ordered locus">TERTU_1311</name>
</gene>
<dbReference type="PANTHER" id="PTHR43300">
    <property type="entry name" value="ACETYLTRANSFERASE"/>
    <property type="match status" value="1"/>
</dbReference>
<dbReference type="PANTHER" id="PTHR43300:SF7">
    <property type="entry name" value="UDP-N-ACETYLBACILLOSAMINE N-ACETYLTRANSFERASE"/>
    <property type="match status" value="1"/>
</dbReference>
<feature type="binding site" evidence="3">
    <location>
        <position position="65"/>
    </location>
    <ligand>
        <name>substrate</name>
    </ligand>
</feature>
<dbReference type="SUPFAM" id="SSF51161">
    <property type="entry name" value="Trimeric LpxA-like enzymes"/>
    <property type="match status" value="1"/>
</dbReference>
<evidence type="ECO:0000256" key="2">
    <source>
        <dbReference type="PIRSR" id="PIRSR620019-1"/>
    </source>
</evidence>
<dbReference type="KEGG" id="ttu:TERTU_1311"/>
<evidence type="ECO:0000313" key="5">
    <source>
        <dbReference type="EMBL" id="ACR10916.1"/>
    </source>
</evidence>
<feature type="domain" description="PglD N-terminal" evidence="4">
    <location>
        <begin position="3"/>
        <end position="76"/>
    </location>
</feature>
<dbReference type="STRING" id="377629.TERTU_1311"/>
<comment type="similarity">
    <text evidence="1">Belongs to the transferase hexapeptide repeat family.</text>
</comment>
<dbReference type="HOGENOM" id="CLU_081811_2_0_6"/>